<gene>
    <name evidence="12" type="primary">yajC</name>
    <name evidence="12" type="ORF">P7D43_13735</name>
</gene>
<dbReference type="AlphaFoldDB" id="A0AAW8RZB6"/>
<evidence type="ECO:0000256" key="7">
    <source>
        <dbReference type="ARBA" id="ARBA00022989"/>
    </source>
</evidence>
<keyword evidence="5 11" id="KW-0812">Transmembrane</keyword>
<keyword evidence="9 11" id="KW-0472">Membrane</keyword>
<evidence type="ECO:0000256" key="2">
    <source>
        <dbReference type="ARBA" id="ARBA00006742"/>
    </source>
</evidence>
<feature type="region of interest" description="Disordered" evidence="10">
    <location>
        <begin position="86"/>
        <end position="126"/>
    </location>
</feature>
<protein>
    <submittedName>
        <fullName evidence="12">Preprotein translocase subunit YajC</fullName>
    </submittedName>
</protein>
<evidence type="ECO:0000256" key="11">
    <source>
        <dbReference type="SAM" id="Phobius"/>
    </source>
</evidence>
<evidence type="ECO:0000313" key="13">
    <source>
        <dbReference type="Proteomes" id="UP001260773"/>
    </source>
</evidence>
<comment type="caution">
    <text evidence="12">The sequence shown here is derived from an EMBL/GenBank/DDBJ whole genome shotgun (WGS) entry which is preliminary data.</text>
</comment>
<dbReference type="GO" id="GO:0005886">
    <property type="term" value="C:plasma membrane"/>
    <property type="evidence" value="ECO:0007669"/>
    <property type="project" value="UniProtKB-SubCell"/>
</dbReference>
<reference evidence="12" key="1">
    <citation type="submission" date="2023-03" db="EMBL/GenBank/DDBJ databases">
        <authorList>
            <person name="Shen W."/>
            <person name="Cai J."/>
        </authorList>
    </citation>
    <scope>NUCLEOTIDE SEQUENCE</scope>
    <source>
        <strain evidence="12">P33-2</strain>
    </source>
</reference>
<comment type="subcellular location">
    <subcellularLocation>
        <location evidence="1">Cell membrane</location>
        <topology evidence="1">Single-pass membrane protein</topology>
    </subcellularLocation>
</comment>
<dbReference type="RefSeq" id="WP_034875538.1">
    <property type="nucleotide sequence ID" value="NZ_CAAKOH010000158.1"/>
</dbReference>
<keyword evidence="8" id="KW-0811">Translocation</keyword>
<dbReference type="Proteomes" id="UP001260773">
    <property type="component" value="Unassembled WGS sequence"/>
</dbReference>
<evidence type="ECO:0000256" key="8">
    <source>
        <dbReference type="ARBA" id="ARBA00023010"/>
    </source>
</evidence>
<keyword evidence="7 11" id="KW-1133">Transmembrane helix</keyword>
<evidence type="ECO:0000256" key="4">
    <source>
        <dbReference type="ARBA" id="ARBA00022475"/>
    </source>
</evidence>
<dbReference type="NCBIfam" id="TIGR00739">
    <property type="entry name" value="yajC"/>
    <property type="match status" value="1"/>
</dbReference>
<evidence type="ECO:0000313" key="12">
    <source>
        <dbReference type="EMBL" id="MDT2403429.1"/>
    </source>
</evidence>
<dbReference type="PANTHER" id="PTHR33909">
    <property type="entry name" value="SEC TRANSLOCON ACCESSORY COMPLEX SUBUNIT YAJC"/>
    <property type="match status" value="1"/>
</dbReference>
<dbReference type="EMBL" id="JARPWH010000051">
    <property type="protein sequence ID" value="MDT2403429.1"/>
    <property type="molecule type" value="Genomic_DNA"/>
</dbReference>
<dbReference type="InterPro" id="IPR003849">
    <property type="entry name" value="Preprotein_translocase_YajC"/>
</dbReference>
<evidence type="ECO:0000256" key="5">
    <source>
        <dbReference type="ARBA" id="ARBA00022692"/>
    </source>
</evidence>
<comment type="similarity">
    <text evidence="2">Belongs to the YajC family.</text>
</comment>
<keyword evidence="3" id="KW-0813">Transport</keyword>
<evidence type="ECO:0000256" key="3">
    <source>
        <dbReference type="ARBA" id="ARBA00022448"/>
    </source>
</evidence>
<evidence type="ECO:0000256" key="1">
    <source>
        <dbReference type="ARBA" id="ARBA00004162"/>
    </source>
</evidence>
<feature type="compositionally biased region" description="Acidic residues" evidence="10">
    <location>
        <begin position="102"/>
        <end position="115"/>
    </location>
</feature>
<organism evidence="12 13">
    <name type="scientific">Enterococcus avium</name>
    <name type="common">Streptococcus avium</name>
    <dbReference type="NCBI Taxonomy" id="33945"/>
    <lineage>
        <taxon>Bacteria</taxon>
        <taxon>Bacillati</taxon>
        <taxon>Bacillota</taxon>
        <taxon>Bacilli</taxon>
        <taxon>Lactobacillales</taxon>
        <taxon>Enterococcaceae</taxon>
        <taxon>Enterococcus</taxon>
    </lineage>
</organism>
<feature type="compositionally biased region" description="Basic and acidic residues" evidence="10">
    <location>
        <begin position="116"/>
        <end position="126"/>
    </location>
</feature>
<dbReference type="Pfam" id="PF02699">
    <property type="entry name" value="YajC"/>
    <property type="match status" value="1"/>
</dbReference>
<dbReference type="SMART" id="SM01323">
    <property type="entry name" value="YajC"/>
    <property type="match status" value="1"/>
</dbReference>
<keyword evidence="4" id="KW-1003">Cell membrane</keyword>
<accession>A0AAW8RZB6</accession>
<dbReference type="GO" id="GO:0015031">
    <property type="term" value="P:protein transport"/>
    <property type="evidence" value="ECO:0007669"/>
    <property type="project" value="UniProtKB-KW"/>
</dbReference>
<sequence length="126" mass="13943">MGNFSMIILLVLMLGMFFFMNRSQKKQQQERQNLLDAMKVGDSVVTIGGLHGVISEINNSDKTVTLDCEGIYLIFDRASIRTVKSGVRPAAAPVEPAAVEPETTEPTEPVVEETPEDKTEENTEEK</sequence>
<evidence type="ECO:0000256" key="10">
    <source>
        <dbReference type="SAM" id="MobiDB-lite"/>
    </source>
</evidence>
<dbReference type="PRINTS" id="PR01853">
    <property type="entry name" value="YAJCTRNLCASE"/>
</dbReference>
<keyword evidence="6" id="KW-0653">Protein transport</keyword>
<feature type="transmembrane region" description="Helical" evidence="11">
    <location>
        <begin position="6"/>
        <end position="23"/>
    </location>
</feature>
<proteinExistence type="inferred from homology"/>
<dbReference type="PANTHER" id="PTHR33909:SF1">
    <property type="entry name" value="SEC TRANSLOCON ACCESSORY COMPLEX SUBUNIT YAJC"/>
    <property type="match status" value="1"/>
</dbReference>
<name>A0AAW8RZB6_ENTAV</name>
<feature type="compositionally biased region" description="Low complexity" evidence="10">
    <location>
        <begin position="89"/>
        <end position="101"/>
    </location>
</feature>
<evidence type="ECO:0000256" key="9">
    <source>
        <dbReference type="ARBA" id="ARBA00023136"/>
    </source>
</evidence>
<evidence type="ECO:0000256" key="6">
    <source>
        <dbReference type="ARBA" id="ARBA00022927"/>
    </source>
</evidence>